<reference evidence="2 3" key="1">
    <citation type="submission" date="2019-08" db="EMBL/GenBank/DDBJ databases">
        <authorList>
            <person name="Liang Q."/>
        </authorList>
    </citation>
    <scope>NUCLEOTIDE SEQUENCE [LARGE SCALE GENOMIC DNA]</scope>
    <source>
        <strain evidence="2 3">V1718</strain>
    </source>
</reference>
<dbReference type="PANTHER" id="PTHR41532:SF1">
    <property type="entry name" value="FIXS PROTEIN"/>
    <property type="match status" value="1"/>
</dbReference>
<dbReference type="KEGG" id="bbae:FRD01_11105"/>
<name>A0A5B8XR68_9DELT</name>
<proteinExistence type="predicted"/>
<dbReference type="PANTHER" id="PTHR41532">
    <property type="entry name" value="FIXS PROTEIN"/>
    <property type="match status" value="1"/>
</dbReference>
<feature type="signal peptide" evidence="1">
    <location>
        <begin position="1"/>
        <end position="20"/>
    </location>
</feature>
<dbReference type="NCBIfam" id="TIGR00847">
    <property type="entry name" value="ccoS"/>
    <property type="match status" value="1"/>
</dbReference>
<feature type="chain" id="PRO_5023013791" evidence="1">
    <location>
        <begin position="21"/>
        <end position="45"/>
    </location>
</feature>
<sequence length="45" mass="4933">MSILYLLVPLALILAASAVAAFVWATRNQQFDDVDSPAVRILDED</sequence>
<evidence type="ECO:0000313" key="2">
    <source>
        <dbReference type="EMBL" id="QED27771.1"/>
    </source>
</evidence>
<dbReference type="Pfam" id="PF03597">
    <property type="entry name" value="FixS"/>
    <property type="match status" value="1"/>
</dbReference>
<evidence type="ECO:0000256" key="1">
    <source>
        <dbReference type="SAM" id="SignalP"/>
    </source>
</evidence>
<dbReference type="AlphaFoldDB" id="A0A5B8XR68"/>
<dbReference type="Proteomes" id="UP000321595">
    <property type="component" value="Chromosome"/>
</dbReference>
<keyword evidence="3" id="KW-1185">Reference proteome</keyword>
<evidence type="ECO:0000313" key="3">
    <source>
        <dbReference type="Proteomes" id="UP000321595"/>
    </source>
</evidence>
<dbReference type="EMBL" id="CP042467">
    <property type="protein sequence ID" value="QED27771.1"/>
    <property type="molecule type" value="Genomic_DNA"/>
</dbReference>
<accession>A0A5B8XR68</accession>
<protein>
    <submittedName>
        <fullName evidence="2">Cbb3-type cytochrome oxidase assembly protein CcoS</fullName>
    </submittedName>
</protein>
<gene>
    <name evidence="2" type="primary">ccoS</name>
    <name evidence="2" type="ORF">FRD01_11105</name>
</gene>
<dbReference type="InterPro" id="IPR004714">
    <property type="entry name" value="Cyt_oxidase_maturation_cbb3"/>
</dbReference>
<organism evidence="2 3">
    <name type="scientific">Microvenator marinus</name>
    <dbReference type="NCBI Taxonomy" id="2600177"/>
    <lineage>
        <taxon>Bacteria</taxon>
        <taxon>Deltaproteobacteria</taxon>
        <taxon>Bradymonadales</taxon>
        <taxon>Microvenatoraceae</taxon>
        <taxon>Microvenator</taxon>
    </lineage>
</organism>
<keyword evidence="1" id="KW-0732">Signal</keyword>